<dbReference type="InterPro" id="IPR000524">
    <property type="entry name" value="Tscrpt_reg_HTH_GntR"/>
</dbReference>
<dbReference type="PANTHER" id="PTHR43537:SF24">
    <property type="entry name" value="GLUCONATE OPERON TRANSCRIPTIONAL REPRESSOR"/>
    <property type="match status" value="1"/>
</dbReference>
<gene>
    <name evidence="5" type="ORF">GCM10017577_49750</name>
</gene>
<evidence type="ECO:0000256" key="1">
    <source>
        <dbReference type="ARBA" id="ARBA00023015"/>
    </source>
</evidence>
<dbReference type="Gene3D" id="1.20.120.530">
    <property type="entry name" value="GntR ligand-binding domain-like"/>
    <property type="match status" value="1"/>
</dbReference>
<dbReference type="InterPro" id="IPR036390">
    <property type="entry name" value="WH_DNA-bd_sf"/>
</dbReference>
<dbReference type="SUPFAM" id="SSF46785">
    <property type="entry name" value="Winged helix' DNA-binding domain"/>
    <property type="match status" value="1"/>
</dbReference>
<evidence type="ECO:0000259" key="4">
    <source>
        <dbReference type="PROSITE" id="PS50949"/>
    </source>
</evidence>
<keyword evidence="1" id="KW-0805">Transcription regulation</keyword>
<dbReference type="EMBL" id="BSFQ01000025">
    <property type="protein sequence ID" value="GLL13831.1"/>
    <property type="molecule type" value="Genomic_DNA"/>
</dbReference>
<dbReference type="Pfam" id="PF00392">
    <property type="entry name" value="GntR"/>
    <property type="match status" value="1"/>
</dbReference>
<keyword evidence="2" id="KW-0238">DNA-binding</keyword>
<comment type="caution">
    <text evidence="5">The sequence shown here is derived from an EMBL/GenBank/DDBJ whole genome shotgun (WGS) entry which is preliminary data.</text>
</comment>
<dbReference type="Proteomes" id="UP001143463">
    <property type="component" value="Unassembled WGS sequence"/>
</dbReference>
<organism evidence="5 6">
    <name type="scientific">Pseudonocardia halophobica</name>
    <dbReference type="NCBI Taxonomy" id="29401"/>
    <lineage>
        <taxon>Bacteria</taxon>
        <taxon>Bacillati</taxon>
        <taxon>Actinomycetota</taxon>
        <taxon>Actinomycetes</taxon>
        <taxon>Pseudonocardiales</taxon>
        <taxon>Pseudonocardiaceae</taxon>
        <taxon>Pseudonocardia</taxon>
    </lineage>
</organism>
<dbReference type="PANTHER" id="PTHR43537">
    <property type="entry name" value="TRANSCRIPTIONAL REGULATOR, GNTR FAMILY"/>
    <property type="match status" value="1"/>
</dbReference>
<proteinExistence type="predicted"/>
<dbReference type="Gene3D" id="1.10.10.10">
    <property type="entry name" value="Winged helix-like DNA-binding domain superfamily/Winged helix DNA-binding domain"/>
    <property type="match status" value="1"/>
</dbReference>
<feature type="domain" description="HTH gntR-type" evidence="4">
    <location>
        <begin position="3"/>
        <end position="72"/>
    </location>
</feature>
<reference evidence="5" key="2">
    <citation type="submission" date="2023-01" db="EMBL/GenBank/DDBJ databases">
        <authorList>
            <person name="Sun Q."/>
            <person name="Evtushenko L."/>
        </authorList>
    </citation>
    <scope>NUCLEOTIDE SEQUENCE</scope>
    <source>
        <strain evidence="5">VKM Ac-1069</strain>
    </source>
</reference>
<evidence type="ECO:0000256" key="3">
    <source>
        <dbReference type="ARBA" id="ARBA00023163"/>
    </source>
</evidence>
<evidence type="ECO:0000313" key="5">
    <source>
        <dbReference type="EMBL" id="GLL13831.1"/>
    </source>
</evidence>
<keyword evidence="3" id="KW-0804">Transcription</keyword>
<dbReference type="Pfam" id="PF07729">
    <property type="entry name" value="FCD"/>
    <property type="match status" value="1"/>
</dbReference>
<dbReference type="CDD" id="cd07377">
    <property type="entry name" value="WHTH_GntR"/>
    <property type="match status" value="1"/>
</dbReference>
<dbReference type="InterPro" id="IPR011711">
    <property type="entry name" value="GntR_C"/>
</dbReference>
<dbReference type="PROSITE" id="PS50949">
    <property type="entry name" value="HTH_GNTR"/>
    <property type="match status" value="1"/>
</dbReference>
<reference evidence="5" key="1">
    <citation type="journal article" date="2014" name="Int. J. Syst. Evol. Microbiol.">
        <title>Complete genome sequence of Corynebacterium casei LMG S-19264T (=DSM 44701T), isolated from a smear-ripened cheese.</title>
        <authorList>
            <consortium name="US DOE Joint Genome Institute (JGI-PGF)"/>
            <person name="Walter F."/>
            <person name="Albersmeier A."/>
            <person name="Kalinowski J."/>
            <person name="Ruckert C."/>
        </authorList>
    </citation>
    <scope>NUCLEOTIDE SEQUENCE</scope>
    <source>
        <strain evidence="5">VKM Ac-1069</strain>
    </source>
</reference>
<keyword evidence="6" id="KW-1185">Reference proteome</keyword>
<dbReference type="SUPFAM" id="SSF48008">
    <property type="entry name" value="GntR ligand-binding domain-like"/>
    <property type="match status" value="1"/>
</dbReference>
<sequence>MQPRLAELIASELREQILNGVHTSGLLPKQDDLVAMFGVSAPPLREALRILEGEGLITVRRGKAGGALIHMPDGGSVSHSIGVALQGDQVHLRDLGSSILMFEPACAATCATDEGAREALRPLVEGNLRLTEEVIGDGPAFTHRARQFHDLVVAQTPVATTRIIVRSLVAIWSTQEETWAHEATDLGRYPTVDAQKQVLAAHRRIADKIFDADAAGAERYARAHLEASQQNMLSQFGDRVVDASSARAVRGLRDETARQSEIARLHELEAQPARSWASAL</sequence>
<protein>
    <recommendedName>
        <fullName evidence="4">HTH gntR-type domain-containing protein</fullName>
    </recommendedName>
</protein>
<dbReference type="InterPro" id="IPR036388">
    <property type="entry name" value="WH-like_DNA-bd_sf"/>
</dbReference>
<dbReference type="GO" id="GO:0003677">
    <property type="term" value="F:DNA binding"/>
    <property type="evidence" value="ECO:0007669"/>
    <property type="project" value="UniProtKB-KW"/>
</dbReference>
<evidence type="ECO:0000256" key="2">
    <source>
        <dbReference type="ARBA" id="ARBA00023125"/>
    </source>
</evidence>
<dbReference type="SMART" id="SM00345">
    <property type="entry name" value="HTH_GNTR"/>
    <property type="match status" value="1"/>
</dbReference>
<accession>A0A9W6L549</accession>
<dbReference type="AlphaFoldDB" id="A0A9W6L549"/>
<name>A0A9W6L549_9PSEU</name>
<dbReference type="InterPro" id="IPR008920">
    <property type="entry name" value="TF_FadR/GntR_C"/>
</dbReference>
<evidence type="ECO:0000313" key="6">
    <source>
        <dbReference type="Proteomes" id="UP001143463"/>
    </source>
</evidence>
<dbReference type="PRINTS" id="PR00035">
    <property type="entry name" value="HTHGNTR"/>
</dbReference>
<dbReference type="GO" id="GO:0003700">
    <property type="term" value="F:DNA-binding transcription factor activity"/>
    <property type="evidence" value="ECO:0007669"/>
    <property type="project" value="InterPro"/>
</dbReference>